<dbReference type="EMBL" id="SJPQ01000001">
    <property type="protein sequence ID" value="TWT89825.1"/>
    <property type="molecule type" value="Genomic_DNA"/>
</dbReference>
<dbReference type="Gene3D" id="3.30.360.10">
    <property type="entry name" value="Dihydrodipicolinate Reductase, domain 2"/>
    <property type="match status" value="1"/>
</dbReference>
<evidence type="ECO:0000313" key="3">
    <source>
        <dbReference type="EMBL" id="TWT89825.1"/>
    </source>
</evidence>
<feature type="domain" description="Gfo/Idh/MocA-like oxidoreductase N-terminal" evidence="1">
    <location>
        <begin position="5"/>
        <end position="109"/>
    </location>
</feature>
<dbReference type="InterPro" id="IPR000683">
    <property type="entry name" value="Gfo/Idh/MocA-like_OxRdtase_N"/>
</dbReference>
<dbReference type="SUPFAM" id="SSF51735">
    <property type="entry name" value="NAD(P)-binding Rossmann-fold domains"/>
    <property type="match status" value="1"/>
</dbReference>
<dbReference type="SUPFAM" id="SSF55347">
    <property type="entry name" value="Glyceraldehyde-3-phosphate dehydrogenase-like, C-terminal domain"/>
    <property type="match status" value="1"/>
</dbReference>
<dbReference type="Pfam" id="PF22725">
    <property type="entry name" value="GFO_IDH_MocA_C3"/>
    <property type="match status" value="1"/>
</dbReference>
<dbReference type="GO" id="GO:0050606">
    <property type="term" value="F:4-carboxy-2-hydroxymuconate semialdehyde hemiacetal dehydrogenase activity"/>
    <property type="evidence" value="ECO:0007669"/>
    <property type="project" value="UniProtKB-EC"/>
</dbReference>
<evidence type="ECO:0000313" key="4">
    <source>
        <dbReference type="Proteomes" id="UP000315440"/>
    </source>
</evidence>
<protein>
    <submittedName>
        <fullName evidence="3">4-carboxy-2-hydroxymuconate-6-semialdehyde dehydrogenase</fullName>
        <ecNumber evidence="3">1.1.1.312</ecNumber>
    </submittedName>
</protein>
<gene>
    <name evidence="3" type="primary">ligC_1</name>
    <name evidence="3" type="ORF">Mal64_02050</name>
</gene>
<reference evidence="3 4" key="1">
    <citation type="submission" date="2019-02" db="EMBL/GenBank/DDBJ databases">
        <title>Deep-cultivation of Planctomycetes and their phenomic and genomic characterization uncovers novel biology.</title>
        <authorList>
            <person name="Wiegand S."/>
            <person name="Jogler M."/>
            <person name="Boedeker C."/>
            <person name="Pinto D."/>
            <person name="Vollmers J."/>
            <person name="Rivas-Marin E."/>
            <person name="Kohn T."/>
            <person name="Peeters S.H."/>
            <person name="Heuer A."/>
            <person name="Rast P."/>
            <person name="Oberbeckmann S."/>
            <person name="Bunk B."/>
            <person name="Jeske O."/>
            <person name="Meyerdierks A."/>
            <person name="Storesund J.E."/>
            <person name="Kallscheuer N."/>
            <person name="Luecker S."/>
            <person name="Lage O.M."/>
            <person name="Pohl T."/>
            <person name="Merkel B.J."/>
            <person name="Hornburger P."/>
            <person name="Mueller R.-W."/>
            <person name="Bruemmer F."/>
            <person name="Labrenz M."/>
            <person name="Spormann A.M."/>
            <person name="Op Den Camp H."/>
            <person name="Overmann J."/>
            <person name="Amann R."/>
            <person name="Jetten M.S.M."/>
            <person name="Mascher T."/>
            <person name="Medema M.H."/>
            <person name="Devos D.P."/>
            <person name="Kaster A.-K."/>
            <person name="Ovreas L."/>
            <person name="Rohde M."/>
            <person name="Galperin M.Y."/>
            <person name="Jogler C."/>
        </authorList>
    </citation>
    <scope>NUCLEOTIDE SEQUENCE [LARGE SCALE GENOMIC DNA]</scope>
    <source>
        <strain evidence="3 4">Mal64</strain>
    </source>
</reference>
<dbReference type="Gene3D" id="3.40.50.720">
    <property type="entry name" value="NAD(P)-binding Rossmann-like Domain"/>
    <property type="match status" value="1"/>
</dbReference>
<dbReference type="GO" id="GO:0000166">
    <property type="term" value="F:nucleotide binding"/>
    <property type="evidence" value="ECO:0007669"/>
    <property type="project" value="InterPro"/>
</dbReference>
<dbReference type="InterPro" id="IPR036291">
    <property type="entry name" value="NAD(P)-bd_dom_sf"/>
</dbReference>
<dbReference type="PANTHER" id="PTHR43377:SF1">
    <property type="entry name" value="BILIVERDIN REDUCTASE A"/>
    <property type="match status" value="1"/>
</dbReference>
<dbReference type="Proteomes" id="UP000315440">
    <property type="component" value="Unassembled WGS sequence"/>
</dbReference>
<dbReference type="PANTHER" id="PTHR43377">
    <property type="entry name" value="BILIVERDIN REDUCTASE A"/>
    <property type="match status" value="1"/>
</dbReference>
<keyword evidence="3" id="KW-0560">Oxidoreductase</keyword>
<dbReference type="EC" id="1.1.1.312" evidence="3"/>
<evidence type="ECO:0000259" key="1">
    <source>
        <dbReference type="Pfam" id="PF01408"/>
    </source>
</evidence>
<sequence>MGRLYAEKIARMSDEGLELTAVADRNRSRARDLALPYGAIGCCDPERAFEEADAVVVATPATSHCDVALAAMRAGLDTLVEKPIASSMVAAQAMVSAAEELGRCLYVGHQEWWNPAVQAAVDLVDAPTYFAGRRFCGFSGRNTDVDVVVDLMIHDVHIVQSVLREEPCSIEAIGARLLSDSTDEACARLVFPAGQIAMLSASRICPTPERRLWMHEHGATLCVDTLASTVTWGPAPFGSAPDKESMPSRQQPQIIEQDDLVSQLRRFLKLRKTRETSPASISALCALRTCLRISNALARKTNFNGDDIDRTPIQCD</sequence>
<comment type="caution">
    <text evidence="3">The sequence shown here is derived from an EMBL/GenBank/DDBJ whole genome shotgun (WGS) entry which is preliminary data.</text>
</comment>
<accession>A0A5C5ZRV9</accession>
<dbReference type="InterPro" id="IPR055170">
    <property type="entry name" value="GFO_IDH_MocA-like_dom"/>
</dbReference>
<dbReference type="OrthoDB" id="9783105at2"/>
<name>A0A5C5ZRV9_9BACT</name>
<dbReference type="Pfam" id="PF01408">
    <property type="entry name" value="GFO_IDH_MocA"/>
    <property type="match status" value="1"/>
</dbReference>
<dbReference type="InterPro" id="IPR051450">
    <property type="entry name" value="Gfo/Idh/MocA_Oxidoreductases"/>
</dbReference>
<feature type="domain" description="GFO/IDH/MocA-like oxidoreductase" evidence="2">
    <location>
        <begin position="147"/>
        <end position="213"/>
    </location>
</feature>
<evidence type="ECO:0000259" key="2">
    <source>
        <dbReference type="Pfam" id="PF22725"/>
    </source>
</evidence>
<organism evidence="3 4">
    <name type="scientific">Pseudobythopirellula maris</name>
    <dbReference type="NCBI Taxonomy" id="2527991"/>
    <lineage>
        <taxon>Bacteria</taxon>
        <taxon>Pseudomonadati</taxon>
        <taxon>Planctomycetota</taxon>
        <taxon>Planctomycetia</taxon>
        <taxon>Pirellulales</taxon>
        <taxon>Lacipirellulaceae</taxon>
        <taxon>Pseudobythopirellula</taxon>
    </lineage>
</organism>
<dbReference type="AlphaFoldDB" id="A0A5C5ZRV9"/>
<keyword evidence="4" id="KW-1185">Reference proteome</keyword>
<proteinExistence type="predicted"/>